<dbReference type="Pfam" id="PF08445">
    <property type="entry name" value="FR47"/>
    <property type="match status" value="1"/>
</dbReference>
<keyword evidence="3" id="KW-1185">Reference proteome</keyword>
<feature type="non-terminal residue" evidence="2">
    <location>
        <position position="193"/>
    </location>
</feature>
<dbReference type="EC" id="2.3.1.-" evidence="2"/>
<dbReference type="Proteomes" id="UP001333996">
    <property type="component" value="Unassembled WGS sequence"/>
</dbReference>
<reference evidence="2" key="1">
    <citation type="submission" date="2024-01" db="EMBL/GenBank/DDBJ databases">
        <title>First draft genome sequence data of TA4-1, the type strain of Gram-positive actinobacterium Streptomyces chiangmaiensis.</title>
        <authorList>
            <person name="Yasawong M."/>
            <person name="Nantapong N."/>
        </authorList>
    </citation>
    <scope>NUCLEOTIDE SEQUENCE</scope>
    <source>
        <strain evidence="2">TA4-1</strain>
    </source>
</reference>
<sequence length="193" mass="20745">IEHILDNPVYASLSSPQHAPLARGRGRVRRYLDDVSPFMGLPDDPTEQDWADAAHVVGSGTAAFLHHVGLVPPTWSTVDRFDLVQMTAPGSAEGAPDPRAVRLDTADVPEMLDLTRRTAPGPFLARTIEMGTYLGIRHDGVLAAMAGERMRPSGWVEISAVCTAPEHRGKGLGASLIRTLIAHVAARGDRAFL</sequence>
<proteinExistence type="predicted"/>
<protein>
    <submittedName>
        <fullName evidence="2">GNAT family N-acetyltransferase</fullName>
        <ecNumber evidence="2">2.3.1.-</ecNumber>
    </submittedName>
</protein>
<dbReference type="InterPro" id="IPR016181">
    <property type="entry name" value="Acyl_CoA_acyltransferase"/>
</dbReference>
<dbReference type="Gene3D" id="3.40.630.30">
    <property type="match status" value="1"/>
</dbReference>
<gene>
    <name evidence="2" type="ORF">VXC91_46685</name>
</gene>
<dbReference type="InterPro" id="IPR000182">
    <property type="entry name" value="GNAT_dom"/>
</dbReference>
<accession>A0ABU7FYK6</accession>
<keyword evidence="2" id="KW-0808">Transferase</keyword>
<name>A0ABU7FYK6_9ACTN</name>
<keyword evidence="2" id="KW-0012">Acyltransferase</keyword>
<dbReference type="SUPFAM" id="SSF55729">
    <property type="entry name" value="Acyl-CoA N-acyltransferases (Nat)"/>
    <property type="match status" value="1"/>
</dbReference>
<dbReference type="RefSeq" id="WP_329513375.1">
    <property type="nucleotide sequence ID" value="NZ_JAYWVC010000736.1"/>
</dbReference>
<dbReference type="CDD" id="cd04301">
    <property type="entry name" value="NAT_SF"/>
    <property type="match status" value="1"/>
</dbReference>
<dbReference type="EMBL" id="JAYWVC010000736">
    <property type="protein sequence ID" value="MED7829109.1"/>
    <property type="molecule type" value="Genomic_DNA"/>
</dbReference>
<dbReference type="InterPro" id="IPR013653">
    <property type="entry name" value="GCN5-like_dom"/>
</dbReference>
<dbReference type="PROSITE" id="PS51186">
    <property type="entry name" value="GNAT"/>
    <property type="match status" value="1"/>
</dbReference>
<comment type="caution">
    <text evidence="2">The sequence shown here is derived from an EMBL/GenBank/DDBJ whole genome shotgun (WGS) entry which is preliminary data.</text>
</comment>
<organism evidence="2 3">
    <name type="scientific">Streptomyces chiangmaiensis</name>
    <dbReference type="NCBI Taxonomy" id="766497"/>
    <lineage>
        <taxon>Bacteria</taxon>
        <taxon>Bacillati</taxon>
        <taxon>Actinomycetota</taxon>
        <taxon>Actinomycetes</taxon>
        <taxon>Kitasatosporales</taxon>
        <taxon>Streptomycetaceae</taxon>
        <taxon>Streptomyces</taxon>
    </lineage>
</organism>
<dbReference type="GO" id="GO:0016746">
    <property type="term" value="F:acyltransferase activity"/>
    <property type="evidence" value="ECO:0007669"/>
    <property type="project" value="UniProtKB-KW"/>
</dbReference>
<evidence type="ECO:0000313" key="2">
    <source>
        <dbReference type="EMBL" id="MED7829109.1"/>
    </source>
</evidence>
<feature type="domain" description="N-acetyltransferase" evidence="1">
    <location>
        <begin position="98"/>
        <end position="193"/>
    </location>
</feature>
<evidence type="ECO:0000313" key="3">
    <source>
        <dbReference type="Proteomes" id="UP001333996"/>
    </source>
</evidence>
<evidence type="ECO:0000259" key="1">
    <source>
        <dbReference type="PROSITE" id="PS51186"/>
    </source>
</evidence>
<feature type="non-terminal residue" evidence="2">
    <location>
        <position position="1"/>
    </location>
</feature>